<evidence type="ECO:0000259" key="5">
    <source>
        <dbReference type="PROSITE" id="PS51377"/>
    </source>
</evidence>
<reference evidence="7 8" key="1">
    <citation type="submission" date="2025-05" db="UniProtKB">
        <authorList>
            <consortium name="RefSeq"/>
        </authorList>
    </citation>
    <scope>IDENTIFICATION</scope>
    <source>
        <tissue evidence="7 8">Thorax and Abdomen</tissue>
    </source>
</reference>
<evidence type="ECO:0000259" key="4">
    <source>
        <dbReference type="PROSITE" id="PS50106"/>
    </source>
</evidence>
<dbReference type="InterPro" id="IPR018980">
    <property type="entry name" value="FERM_PH-like_C"/>
</dbReference>
<dbReference type="InterPro" id="IPR036034">
    <property type="entry name" value="PDZ_sf"/>
</dbReference>
<dbReference type="PROSITE" id="PS50057">
    <property type="entry name" value="FERM_3"/>
    <property type="match status" value="1"/>
</dbReference>
<dbReference type="InterPro" id="IPR011993">
    <property type="entry name" value="PH-like_dom_sf"/>
</dbReference>
<evidence type="ECO:0000256" key="1">
    <source>
        <dbReference type="ARBA" id="ARBA00022737"/>
    </source>
</evidence>
<dbReference type="Gene3D" id="2.30.29.30">
    <property type="entry name" value="Pleckstrin-homology domain (PH domain)/Phosphotyrosine-binding domain (PTB)"/>
    <property type="match status" value="1"/>
</dbReference>
<dbReference type="SMART" id="SM00228">
    <property type="entry name" value="PDZ"/>
    <property type="match status" value="1"/>
</dbReference>
<dbReference type="InParanoid" id="A0A6J0B8B6"/>
<dbReference type="SMART" id="SM01196">
    <property type="entry name" value="FERM_C"/>
    <property type="match status" value="1"/>
</dbReference>
<dbReference type="Pfam" id="PF09380">
    <property type="entry name" value="FERM_C"/>
    <property type="match status" value="1"/>
</dbReference>
<evidence type="ECO:0000313" key="8">
    <source>
        <dbReference type="RefSeq" id="XP_046596580.1"/>
    </source>
</evidence>
<dbReference type="Gene3D" id="2.30.42.10">
    <property type="match status" value="1"/>
</dbReference>
<dbReference type="GO" id="GO:0071944">
    <property type="term" value="C:cell periphery"/>
    <property type="evidence" value="ECO:0007669"/>
    <property type="project" value="UniProtKB-ARBA"/>
</dbReference>
<dbReference type="RefSeq" id="XP_046596724.1">
    <property type="nucleotide sequence ID" value="XM_046740768.1"/>
</dbReference>
<dbReference type="Gene3D" id="1.10.510.10">
    <property type="entry name" value="Transferase(Phosphotransferase) domain 1"/>
    <property type="match status" value="1"/>
</dbReference>
<feature type="compositionally biased region" description="Low complexity" evidence="2">
    <location>
        <begin position="865"/>
        <end position="884"/>
    </location>
</feature>
<dbReference type="InterPro" id="IPR029071">
    <property type="entry name" value="Ubiquitin-like_domsf"/>
</dbReference>
<dbReference type="SUPFAM" id="SSF50156">
    <property type="entry name" value="PDZ domain-like"/>
    <property type="match status" value="1"/>
</dbReference>
<gene>
    <name evidence="7 8 9 10" type="primary">LOC107217029</name>
</gene>
<dbReference type="InterPro" id="IPR014352">
    <property type="entry name" value="FERM/acyl-CoA-bd_prot_sf"/>
</dbReference>
<dbReference type="InterPro" id="IPR019749">
    <property type="entry name" value="Band_41_domain"/>
</dbReference>
<dbReference type="InterPro" id="IPR011019">
    <property type="entry name" value="KIND_dom"/>
</dbReference>
<dbReference type="PANTHER" id="PTHR46900">
    <property type="entry name" value="TYROSINE-PROTEIN PHOSPHATASE NON-RECEPTOR TYPE 13"/>
    <property type="match status" value="1"/>
</dbReference>
<keyword evidence="1" id="KW-0677">Repeat</keyword>
<dbReference type="GeneID" id="107217029"/>
<keyword evidence="6" id="KW-1185">Reference proteome</keyword>
<evidence type="ECO:0000256" key="2">
    <source>
        <dbReference type="SAM" id="MobiDB-lite"/>
    </source>
</evidence>
<dbReference type="PROSITE" id="PS50106">
    <property type="entry name" value="PDZ"/>
    <property type="match status" value="1"/>
</dbReference>
<protein>
    <submittedName>
        <fullName evidence="7 8">Uncharacterized protein LOC107217029 isoform X1</fullName>
    </submittedName>
</protein>
<dbReference type="RefSeq" id="XP_015509873.2">
    <property type="nucleotide sequence ID" value="XM_015654387.2"/>
</dbReference>
<dbReference type="OrthoDB" id="123971at2759"/>
<dbReference type="InterPro" id="IPR019748">
    <property type="entry name" value="FERM_central"/>
</dbReference>
<dbReference type="CDD" id="cd14473">
    <property type="entry name" value="FERM_B-lobe"/>
    <property type="match status" value="1"/>
</dbReference>
<dbReference type="InterPro" id="IPR052074">
    <property type="entry name" value="NonRcpt_TyrProt_Phosphatase"/>
</dbReference>
<proteinExistence type="predicted"/>
<feature type="region of interest" description="Disordered" evidence="2">
    <location>
        <begin position="214"/>
        <end position="303"/>
    </location>
</feature>
<dbReference type="Proteomes" id="UP000829291">
    <property type="component" value="Chromosome 1"/>
</dbReference>
<dbReference type="SUPFAM" id="SSF50729">
    <property type="entry name" value="PH domain-like"/>
    <property type="match status" value="1"/>
</dbReference>
<dbReference type="GO" id="GO:0030182">
    <property type="term" value="P:neuron differentiation"/>
    <property type="evidence" value="ECO:0007669"/>
    <property type="project" value="UniProtKB-ARBA"/>
</dbReference>
<sequence>MPTPTPTPTETGGGEALAVLAGDVLVLRGAGLAAPETWALLCQAAQALQDLFLSNGGVVGSSGMGPVVTPHTLELTPRGRVILRSAPPETARAYLPPEYRPGRTYSDTDSEKMWMYSLGRALLDTTPRGAALTGTGSVSPSSALQSVLAAMTEPDPRRRASLMNLLDVISEYCRTRLQTKPFSHIVMDMYREVVRCPQYAARKRVILQGARLKLHQGQQQPPPQPHFPKHHQGKGALFKAQSRNSRSQPNLLSLPGCERSLENGTRPEFQSQMNIPGNPGAPGPQHHARTNSQPVRTDQPETGNDLLAVSRRKNLQNSSGNIYSDPIYSLPVKPFLSTQDVRSMNGAKPLKDHSRSTDVYGQTTRALSGTRGKYLVHGLPHHRRETSNTQSVTRANEPNPKRCSGPPQLTVFAAQPNCDPAGCQGPIAVYAEGKSCPTQEKSFTPRGPVPPKPPRIITTLKRMAPASSSDVESGPPVKPPRSTIKCGPKARRGKAVQRAPSRLYRAVGGPTRSLNKTRCVGPEFVVRANQQPKQLVIGDVKIASSSRVVVILLTGQRLEVTCDPQKITAGELFQAVVQAENLEENFTLGLAALLAGDFAILPPDTKLNKVAPPGWLNNGKNKGLLGLPTSFMLYFRLRFFLPSLRGIRSWCSKHLLYLQIRRCILEQQLICSLGQLISLTGLALQAEFGNYSTNEHGCGDYFLLEHYVPESLVLSREQIKSELSGSTEALRAQLHQAHRERFGLDTNKAEETFIEYAQSLGDYGAHYYIATVDIKELGKVLAQQMGPGTAVKEERKGDAGVYADTENIYDMEKSGDDPIYGKIDFPGGDPLRIPYSDEQKIGINEELYAVPKPRTSSTTRKAEQNNNVSKNNKMNNVNNSNGNNHGSGLSKAKKSNESGVWLAIHADGLKLFDRGGSPREKIELARFQWRDIQTLSYSKSCLIVHTKLNGKRCKFKLRMDHRKSYFAFKLTSLHHQFFLKFRAELTSLQGLAAEFGVPLTVEPNSPLPKSKPDSGKNKISIAEATKKQERQKFSMQLEEYQNKENENPQKKSQTVVPEPIRYTPEEDALYAQVHARLEPEGASRDTEDESDRGLIGSQHHFHPKNLAHAETDREEDKLYAYAKIGPPGRIGHPGSLSKPFSSDAIDLIVRNPDKPEDIYAAINKTGQSKKFKFPVPEEVWDVTDVTDVKKTSQQVKTSSLPNYGTPRQMTGFRTPSLPRRLGVKMGTRAIYSSLQRDPNLADVTSDLESLSLKSDTTSSAQSASADSPLPEAYVLNADIRSDDETFRVPIDETMSASLMARLDELSFAEERILHSIQLERGHGGSIGLQVTEGNDGGVYVQAVSVGGSADMAGNVNKGDRIVAINGQSLLSLRYEEALKMLQSSAETVDLVLSQIVSRANPDSHRRGPIENNYLQNIRFDMASELDSTNTMATKWLGQRTTQEVGSVQNTSSAYSSASSSAMGNHRGMNTHYLTDVIGDDELNSASILLGIEDFDLSRTSRQVFI</sequence>
<dbReference type="Pfam" id="PF00595">
    <property type="entry name" value="PDZ"/>
    <property type="match status" value="1"/>
</dbReference>
<feature type="region of interest" description="Disordered" evidence="2">
    <location>
        <begin position="383"/>
        <end position="404"/>
    </location>
</feature>
<feature type="region of interest" description="Disordered" evidence="2">
    <location>
        <begin position="463"/>
        <end position="492"/>
    </location>
</feature>
<dbReference type="SMART" id="SM00750">
    <property type="entry name" value="KIND"/>
    <property type="match status" value="1"/>
</dbReference>
<feature type="region of interest" description="Disordered" evidence="2">
    <location>
        <begin position="1078"/>
        <end position="1100"/>
    </location>
</feature>
<organism evidence="6 7">
    <name type="scientific">Neodiprion lecontei</name>
    <name type="common">Redheaded pine sawfly</name>
    <dbReference type="NCBI Taxonomy" id="441921"/>
    <lineage>
        <taxon>Eukaryota</taxon>
        <taxon>Metazoa</taxon>
        <taxon>Ecdysozoa</taxon>
        <taxon>Arthropoda</taxon>
        <taxon>Hexapoda</taxon>
        <taxon>Insecta</taxon>
        <taxon>Pterygota</taxon>
        <taxon>Neoptera</taxon>
        <taxon>Endopterygota</taxon>
        <taxon>Hymenoptera</taxon>
        <taxon>Tenthredinoidea</taxon>
        <taxon>Diprionidae</taxon>
        <taxon>Diprioninae</taxon>
        <taxon>Neodiprion</taxon>
    </lineage>
</organism>
<dbReference type="PANTHER" id="PTHR46900:SF2">
    <property type="entry name" value="TYROSINE-PROTEIN PHOSPHATASE NON-RECEPTOR TYPE 13"/>
    <property type="match status" value="1"/>
</dbReference>
<feature type="compositionally biased region" description="Polar residues" evidence="2">
    <location>
        <begin position="241"/>
        <end position="251"/>
    </location>
</feature>
<evidence type="ECO:0000259" key="3">
    <source>
        <dbReference type="PROSITE" id="PS50057"/>
    </source>
</evidence>
<dbReference type="InterPro" id="IPR001478">
    <property type="entry name" value="PDZ"/>
</dbReference>
<evidence type="ECO:0000313" key="9">
    <source>
        <dbReference type="RefSeq" id="XP_046596677.1"/>
    </source>
</evidence>
<dbReference type="Gene3D" id="1.20.80.10">
    <property type="match status" value="1"/>
</dbReference>
<dbReference type="CDD" id="cd00136">
    <property type="entry name" value="PDZ_canonical"/>
    <property type="match status" value="1"/>
</dbReference>
<dbReference type="Pfam" id="PF00373">
    <property type="entry name" value="FERM_M"/>
    <property type="match status" value="1"/>
</dbReference>
<dbReference type="SMART" id="SM00295">
    <property type="entry name" value="B41"/>
    <property type="match status" value="1"/>
</dbReference>
<accession>A0A6J0B8B6</accession>
<feature type="compositionally biased region" description="Polar residues" evidence="2">
    <location>
        <begin position="290"/>
        <end position="302"/>
    </location>
</feature>
<feature type="region of interest" description="Disordered" evidence="2">
    <location>
        <begin position="850"/>
        <end position="893"/>
    </location>
</feature>
<evidence type="ECO:0000313" key="10">
    <source>
        <dbReference type="RefSeq" id="XP_046596724.1"/>
    </source>
</evidence>
<dbReference type="RefSeq" id="XP_046596677.1">
    <property type="nucleotide sequence ID" value="XM_046740721.1"/>
</dbReference>
<dbReference type="PROSITE" id="PS51377">
    <property type="entry name" value="KIND"/>
    <property type="match status" value="1"/>
</dbReference>
<feature type="compositionally biased region" description="Polar residues" evidence="2">
    <location>
        <begin position="1196"/>
        <end position="1213"/>
    </location>
</feature>
<dbReference type="InterPro" id="IPR000299">
    <property type="entry name" value="FERM_domain"/>
</dbReference>
<evidence type="ECO:0000313" key="7">
    <source>
        <dbReference type="RefSeq" id="XP_015509873.2"/>
    </source>
</evidence>
<feature type="compositionally biased region" description="Polar residues" evidence="2">
    <location>
        <begin position="387"/>
        <end position="396"/>
    </location>
</feature>
<dbReference type="InterPro" id="IPR035963">
    <property type="entry name" value="FERM_2"/>
</dbReference>
<dbReference type="KEGG" id="nlo:107217029"/>
<feature type="domain" description="FERM" evidence="3">
    <location>
        <begin position="546"/>
        <end position="982"/>
    </location>
</feature>
<dbReference type="SUPFAM" id="SSF47031">
    <property type="entry name" value="Second domain of FERM"/>
    <property type="match status" value="1"/>
</dbReference>
<dbReference type="GO" id="GO:0009887">
    <property type="term" value="P:animal organ morphogenesis"/>
    <property type="evidence" value="ECO:0007669"/>
    <property type="project" value="UniProtKB-ARBA"/>
</dbReference>
<name>A0A6J0B8B6_NEOLC</name>
<feature type="region of interest" description="Disordered" evidence="2">
    <location>
        <begin position="1196"/>
        <end position="1218"/>
    </location>
</feature>
<dbReference type="RefSeq" id="XP_046596580.1">
    <property type="nucleotide sequence ID" value="XM_046740624.1"/>
</dbReference>
<evidence type="ECO:0000313" key="6">
    <source>
        <dbReference type="Proteomes" id="UP000829291"/>
    </source>
</evidence>
<feature type="domain" description="PDZ" evidence="4">
    <location>
        <begin position="1315"/>
        <end position="1396"/>
    </location>
</feature>
<feature type="domain" description="KIND" evidence="5">
    <location>
        <begin position="19"/>
        <end position="220"/>
    </location>
</feature>
<dbReference type="SUPFAM" id="SSF54236">
    <property type="entry name" value="Ubiquitin-like"/>
    <property type="match status" value="1"/>
</dbReference>